<dbReference type="NCBIfam" id="NF033453">
    <property type="entry name" value="BREX_3_BrxF"/>
    <property type="match status" value="1"/>
</dbReference>
<accession>M2PKW8</accession>
<proteinExistence type="predicted"/>
<dbReference type="EMBL" id="AGEJ01000024">
    <property type="protein sequence ID" value="EMD16234.1"/>
    <property type="molecule type" value="Genomic_DNA"/>
</dbReference>
<dbReference type="InterPro" id="IPR027417">
    <property type="entry name" value="P-loop_NTPase"/>
</dbReference>
<dbReference type="OrthoDB" id="7503064at2"/>
<evidence type="ECO:0000313" key="1">
    <source>
        <dbReference type="EMBL" id="EMD16234.1"/>
    </source>
</evidence>
<evidence type="ECO:0008006" key="3">
    <source>
        <dbReference type="Google" id="ProtNLM"/>
    </source>
</evidence>
<sequence length="139" mass="15725">MDNLLNTLETATKEGNKLVLIIGKPGSGKSKIIHEYSSNTGIPILDFSKIISSDTEDLKKTMKDFLKSYRFDVLLLDNKKAFYKASKDTELMDLIKDLSKDVMVVTTWNGFIEDGQLTHIVNGQEEIYPLDGSFRYIIV</sequence>
<gene>
    <name evidence="1" type="ORF">HMPREF9943_01637</name>
</gene>
<dbReference type="RefSeq" id="WP_004803933.1">
    <property type="nucleotide sequence ID" value="NZ_KB446649.1"/>
</dbReference>
<protein>
    <recommendedName>
        <fullName evidence="3">BREX-3 system P-loop-containing protein BrxF</fullName>
    </recommendedName>
</protein>
<dbReference type="AlphaFoldDB" id="M2PKW8"/>
<dbReference type="InterPro" id="IPR048067">
    <property type="entry name" value="BREX_3_BrxF"/>
</dbReference>
<dbReference type="SUPFAM" id="SSF52540">
    <property type="entry name" value="P-loop containing nucleoside triphosphate hydrolases"/>
    <property type="match status" value="1"/>
</dbReference>
<evidence type="ECO:0000313" key="2">
    <source>
        <dbReference type="Proteomes" id="UP000011758"/>
    </source>
</evidence>
<dbReference type="Gene3D" id="3.40.50.300">
    <property type="entry name" value="P-loop containing nucleotide triphosphate hydrolases"/>
    <property type="match status" value="1"/>
</dbReference>
<name>M2PKW8_9FIRM</name>
<organism evidence="1 2">
    <name type="scientific">Eggerthia catenaformis OT 569 = DSM 20559</name>
    <dbReference type="NCBI Taxonomy" id="999415"/>
    <lineage>
        <taxon>Bacteria</taxon>
        <taxon>Bacillati</taxon>
        <taxon>Bacillota</taxon>
        <taxon>Erysipelotrichia</taxon>
        <taxon>Erysipelotrichales</taxon>
        <taxon>Coprobacillaceae</taxon>
        <taxon>Eggerthia</taxon>
    </lineage>
</organism>
<keyword evidence="2" id="KW-1185">Reference proteome</keyword>
<dbReference type="Proteomes" id="UP000011758">
    <property type="component" value="Unassembled WGS sequence"/>
</dbReference>
<dbReference type="BioCyc" id="ECAT999415-HMP:GTTI-1698-MONOMER"/>
<reference evidence="1 2" key="1">
    <citation type="submission" date="2013-02" db="EMBL/GenBank/DDBJ databases">
        <title>The Genome Sequence of Lactobacillus catenaformis F0143.</title>
        <authorList>
            <consortium name="The Broad Institute Genome Sequencing Platform"/>
            <person name="Earl A."/>
            <person name="Ward D."/>
            <person name="Feldgarden M."/>
            <person name="Gevers D."/>
            <person name="Izard J."/>
            <person name="Blanton J.M."/>
            <person name="Mathney J."/>
            <person name="Dewhirst F.E."/>
            <person name="Young S.K."/>
            <person name="Zeng Q."/>
            <person name="Gargeya S."/>
            <person name="Fitzgerald M."/>
            <person name="Haas B."/>
            <person name="Abouelleil A."/>
            <person name="Alvarado L."/>
            <person name="Arachchi H.M."/>
            <person name="Berlin A."/>
            <person name="Chapman S.B."/>
            <person name="Gearin G."/>
            <person name="Goldberg J."/>
            <person name="Griggs A."/>
            <person name="Gujja S."/>
            <person name="Hansen M."/>
            <person name="Heiman D."/>
            <person name="Howarth C."/>
            <person name="Larimer J."/>
            <person name="Lui A."/>
            <person name="MacDonald P.J.P."/>
            <person name="McCowen C."/>
            <person name="Montmayeur A."/>
            <person name="Murphy C."/>
            <person name="Neiman D."/>
            <person name="Pearson M."/>
            <person name="Priest M."/>
            <person name="Roberts A."/>
            <person name="Saif S."/>
            <person name="Shea T."/>
            <person name="Sisk P."/>
            <person name="Stolte C."/>
            <person name="Sykes S."/>
            <person name="Wortman J."/>
            <person name="Nusbaum C."/>
            <person name="Birren B."/>
        </authorList>
    </citation>
    <scope>NUCLEOTIDE SEQUENCE [LARGE SCALE GENOMIC DNA]</scope>
    <source>
        <strain evidence="1 2">OT 569</strain>
    </source>
</reference>
<dbReference type="eggNOG" id="COG0464">
    <property type="taxonomic scope" value="Bacteria"/>
</dbReference>
<dbReference type="STRING" id="999415.HMPREF9943_01637"/>
<comment type="caution">
    <text evidence="1">The sequence shown here is derived from an EMBL/GenBank/DDBJ whole genome shotgun (WGS) entry which is preliminary data.</text>
</comment>